<feature type="domain" description="EH" evidence="11">
    <location>
        <begin position="659"/>
        <end position="747"/>
    </location>
</feature>
<dbReference type="PROSITE" id="PS51718">
    <property type="entry name" value="G_DYNAMIN_2"/>
    <property type="match status" value="1"/>
</dbReference>
<sequence>MSHTTNTNPNEQQAVEQDLINHRSNPRFLPRTKIGVIGYTSAGKSCVVNRLLGVSCLTDDDAAPVRTIKSTYYQLQFDREEPLIYPPNRDIKIPVTFIDIQGLDKDRPTVNDQIEAGNYLDEIRKADCDIYILVFDDQLRYEQEGWINYIELTLGRKCVLVRSKVDICYLKKFRELANIPFGRSTPEQRSQYDQRIIEQIRYDNQVELRQMPFWKKDPSKKELYTNVTEGLRQIYKTKLLPLEEAYRFHEFHSSQLDDSDFAAKPMVLLVGQYSVGKTTFIRYLLNEDFPGIRIGPEPTTDSFIAIMHNENPGVVPGNALVVDPTKPFRPLSKFGNAFLNRFVCSQIRNEILETITFVDTPGILAGEKQRVDRGYEFSQVLEWFADRCDRILLLFDVSSLDISDELKRAIEVLRRNDDKIRIVLNKADSVDQQALMRVYGALMWSLGKVLNTPEVCRVYVGSFWSKALTFDTNRRLFELETKDLFNDLESLPRTATLRKLNDLIKRARLARVHALIISELKEQMPSVFGKDSKRRDLLNNLHLIYEKIEREQNIPMGDFPKLDRMQEILRNMDFTKFRPLDRKILERVDRMLSEDVPKLMGMIPQEEQAYLQLSSQSSGGQMASGNTIFSDQDETPFAIGGVEGINAGIGECEWIVERSRHEYDQTFLQLSPQNGKVTGASAKQEMIRSKLPNNVLGRIWKLSDIDKDGMLDIDEWALSQHLIKLKVDGHELPNVLPDHLIPPSKRHLTKNTNNMNPSYGNSGVYPTLGNTSYSGYN</sequence>
<gene>
    <name evidence="15" type="ORF">JBS370_LOCUS15621</name>
    <name evidence="14" type="ORF">ZHD862_LOCUS23978</name>
</gene>
<dbReference type="InterPro" id="IPR045063">
    <property type="entry name" value="Dynamin_N"/>
</dbReference>
<evidence type="ECO:0000256" key="8">
    <source>
        <dbReference type="ARBA" id="ARBA00022837"/>
    </source>
</evidence>
<evidence type="ECO:0000259" key="13">
    <source>
        <dbReference type="PROSITE" id="PS51718"/>
    </source>
</evidence>
<dbReference type="InterPro" id="IPR027417">
    <property type="entry name" value="P-loop_NTPase"/>
</dbReference>
<dbReference type="InterPro" id="IPR002048">
    <property type="entry name" value="EF_hand_dom"/>
</dbReference>
<dbReference type="Pfam" id="PF12763">
    <property type="entry name" value="EH"/>
    <property type="match status" value="1"/>
</dbReference>
<dbReference type="InterPro" id="IPR000261">
    <property type="entry name" value="EH_dom"/>
</dbReference>
<dbReference type="InterPro" id="IPR040990">
    <property type="entry name" value="DUF5600"/>
</dbReference>
<dbReference type="PROSITE" id="PS50031">
    <property type="entry name" value="EH"/>
    <property type="match status" value="1"/>
</dbReference>
<dbReference type="PANTHER" id="PTHR11216">
    <property type="entry name" value="EH DOMAIN"/>
    <property type="match status" value="1"/>
</dbReference>
<dbReference type="Proteomes" id="UP000663836">
    <property type="component" value="Unassembled WGS sequence"/>
</dbReference>
<feature type="domain" description="Dynamin-type G" evidence="13">
    <location>
        <begin position="261"/>
        <end position="492"/>
    </location>
</feature>
<dbReference type="PROSITE" id="PS50222">
    <property type="entry name" value="EF_HAND_2"/>
    <property type="match status" value="1"/>
</dbReference>
<evidence type="ECO:0000256" key="10">
    <source>
        <dbReference type="ARBA" id="ARBA00023136"/>
    </source>
</evidence>
<keyword evidence="6" id="KW-0547">Nucleotide-binding</keyword>
<comment type="caution">
    <text evidence="14">The sequence shown here is derived from an EMBL/GenBank/DDBJ whole genome shotgun (WGS) entry which is preliminary data.</text>
</comment>
<dbReference type="GO" id="GO:0005524">
    <property type="term" value="F:ATP binding"/>
    <property type="evidence" value="ECO:0007669"/>
    <property type="project" value="UniProtKB-KW"/>
</dbReference>
<dbReference type="FunFam" id="1.10.238.10:FF:000038">
    <property type="entry name" value="EH domain-containing protein 3"/>
    <property type="match status" value="1"/>
</dbReference>
<evidence type="ECO:0000256" key="4">
    <source>
        <dbReference type="ARBA" id="ARBA00022553"/>
    </source>
</evidence>
<dbReference type="GO" id="GO:0005886">
    <property type="term" value="C:plasma membrane"/>
    <property type="evidence" value="ECO:0007669"/>
    <property type="project" value="UniProtKB-SubCell"/>
</dbReference>
<keyword evidence="5" id="KW-0479">Metal-binding</keyword>
<dbReference type="InterPro" id="IPR006073">
    <property type="entry name" value="GTP-bd"/>
</dbReference>
<dbReference type="Proteomes" id="UP000663864">
    <property type="component" value="Unassembled WGS sequence"/>
</dbReference>
<dbReference type="EMBL" id="CAJOBD010001508">
    <property type="protein sequence ID" value="CAF3806709.1"/>
    <property type="molecule type" value="Genomic_DNA"/>
</dbReference>
<dbReference type="GO" id="GO:0055038">
    <property type="term" value="C:recycling endosome membrane"/>
    <property type="evidence" value="ECO:0007669"/>
    <property type="project" value="UniProtKB-SubCell"/>
</dbReference>
<reference evidence="14" key="1">
    <citation type="submission" date="2021-02" db="EMBL/GenBank/DDBJ databases">
        <authorList>
            <person name="Nowell W R."/>
        </authorList>
    </citation>
    <scope>NUCLEOTIDE SEQUENCE</scope>
</reference>
<evidence type="ECO:0000259" key="11">
    <source>
        <dbReference type="PROSITE" id="PS50031"/>
    </source>
</evidence>
<dbReference type="SMART" id="SM00027">
    <property type="entry name" value="EH"/>
    <property type="match status" value="1"/>
</dbReference>
<keyword evidence="10" id="KW-0472">Membrane</keyword>
<dbReference type="CDD" id="cd09913">
    <property type="entry name" value="EHD"/>
    <property type="match status" value="1"/>
</dbReference>
<dbReference type="Gene3D" id="1.10.238.10">
    <property type="entry name" value="EF-hand"/>
    <property type="match status" value="1"/>
</dbReference>
<evidence type="ECO:0000256" key="2">
    <source>
        <dbReference type="ARBA" id="ARBA00004413"/>
    </source>
</evidence>
<evidence type="ECO:0000313" key="16">
    <source>
        <dbReference type="Proteomes" id="UP000663864"/>
    </source>
</evidence>
<dbReference type="FunFam" id="3.40.50.300:FF:000147">
    <property type="entry name" value="EH domain-containing protein 1"/>
    <property type="match status" value="1"/>
</dbReference>
<dbReference type="InterPro" id="IPR018247">
    <property type="entry name" value="EF_Hand_1_Ca_BS"/>
</dbReference>
<dbReference type="GO" id="GO:0005509">
    <property type="term" value="F:calcium ion binding"/>
    <property type="evidence" value="ECO:0007669"/>
    <property type="project" value="InterPro"/>
</dbReference>
<keyword evidence="4" id="KW-0597">Phosphoprotein</keyword>
<dbReference type="CDD" id="cd00882">
    <property type="entry name" value="Ras_like_GTPase"/>
    <property type="match status" value="1"/>
</dbReference>
<dbReference type="SUPFAM" id="SSF52540">
    <property type="entry name" value="P-loop containing nucleoside triphosphate hydrolases"/>
    <property type="match status" value="2"/>
</dbReference>
<evidence type="ECO:0000256" key="1">
    <source>
        <dbReference type="ARBA" id="ARBA00004125"/>
    </source>
</evidence>
<dbReference type="GO" id="GO:0005525">
    <property type="term" value="F:GTP binding"/>
    <property type="evidence" value="ECO:0007669"/>
    <property type="project" value="InterPro"/>
</dbReference>
<name>A0A814Y1M4_9BILA</name>
<proteinExistence type="predicted"/>
<keyword evidence="7" id="KW-0967">Endosome</keyword>
<evidence type="ECO:0000256" key="7">
    <source>
        <dbReference type="ARBA" id="ARBA00022753"/>
    </source>
</evidence>
<dbReference type="Pfam" id="PF18150">
    <property type="entry name" value="DUF5600"/>
    <property type="match status" value="1"/>
</dbReference>
<dbReference type="GO" id="GO:0016197">
    <property type="term" value="P:endosomal transport"/>
    <property type="evidence" value="ECO:0007669"/>
    <property type="project" value="TreeGrafter"/>
</dbReference>
<dbReference type="PANTHER" id="PTHR11216:SF31">
    <property type="entry name" value="AT21416P"/>
    <property type="match status" value="1"/>
</dbReference>
<accession>A0A814Y1M4</accession>
<dbReference type="Gene3D" id="3.40.50.300">
    <property type="entry name" value="P-loop containing nucleotide triphosphate hydrolases"/>
    <property type="match status" value="2"/>
</dbReference>
<evidence type="ECO:0000256" key="6">
    <source>
        <dbReference type="ARBA" id="ARBA00022741"/>
    </source>
</evidence>
<dbReference type="AlphaFoldDB" id="A0A814Y1M4"/>
<evidence type="ECO:0000256" key="5">
    <source>
        <dbReference type="ARBA" id="ARBA00022723"/>
    </source>
</evidence>
<dbReference type="Pfam" id="PF16880">
    <property type="entry name" value="EHD_N"/>
    <property type="match status" value="1"/>
</dbReference>
<evidence type="ECO:0000256" key="3">
    <source>
        <dbReference type="ARBA" id="ARBA00022475"/>
    </source>
</evidence>
<feature type="domain" description="EF-hand" evidence="12">
    <location>
        <begin position="691"/>
        <end position="726"/>
    </location>
</feature>
<dbReference type="InterPro" id="IPR030381">
    <property type="entry name" value="G_DYNAMIN_dom"/>
</dbReference>
<evidence type="ECO:0000313" key="14">
    <source>
        <dbReference type="EMBL" id="CAF1223250.1"/>
    </source>
</evidence>
<evidence type="ECO:0000313" key="15">
    <source>
        <dbReference type="EMBL" id="CAF3806709.1"/>
    </source>
</evidence>
<protein>
    <submittedName>
        <fullName evidence="14">Uncharacterized protein</fullName>
    </submittedName>
</protein>
<dbReference type="GO" id="GO:0006897">
    <property type="term" value="P:endocytosis"/>
    <property type="evidence" value="ECO:0007669"/>
    <property type="project" value="TreeGrafter"/>
</dbReference>
<keyword evidence="9" id="KW-0067">ATP-binding</keyword>
<evidence type="ECO:0000259" key="12">
    <source>
        <dbReference type="PROSITE" id="PS50222"/>
    </source>
</evidence>
<dbReference type="Gene3D" id="1.10.268.20">
    <property type="match status" value="1"/>
</dbReference>
<keyword evidence="3" id="KW-1003">Cell membrane</keyword>
<dbReference type="PROSITE" id="PS00018">
    <property type="entry name" value="EF_HAND_1"/>
    <property type="match status" value="1"/>
</dbReference>
<dbReference type="InterPro" id="IPR031692">
    <property type="entry name" value="EHD_N"/>
</dbReference>
<dbReference type="CDD" id="cd00052">
    <property type="entry name" value="EH"/>
    <property type="match status" value="1"/>
</dbReference>
<comment type="subcellular location">
    <subcellularLocation>
        <location evidence="2">Cell membrane</location>
        <topology evidence="2">Peripheral membrane protein</topology>
        <orientation evidence="2">Cytoplasmic side</orientation>
    </subcellularLocation>
    <subcellularLocation>
        <location evidence="1">Endosome membrane</location>
        <topology evidence="1">Peripheral membrane protein</topology>
        <orientation evidence="1">Cytoplasmic side</orientation>
    </subcellularLocation>
</comment>
<organism evidence="14 16">
    <name type="scientific">Rotaria sordida</name>
    <dbReference type="NCBI Taxonomy" id="392033"/>
    <lineage>
        <taxon>Eukaryota</taxon>
        <taxon>Metazoa</taxon>
        <taxon>Spiralia</taxon>
        <taxon>Gnathifera</taxon>
        <taxon>Rotifera</taxon>
        <taxon>Eurotatoria</taxon>
        <taxon>Bdelloidea</taxon>
        <taxon>Philodinida</taxon>
        <taxon>Philodinidae</taxon>
        <taxon>Rotaria</taxon>
    </lineage>
</organism>
<keyword evidence="8" id="KW-0106">Calcium</keyword>
<dbReference type="EMBL" id="CAJNOT010001597">
    <property type="protein sequence ID" value="CAF1223250.1"/>
    <property type="molecule type" value="Genomic_DNA"/>
</dbReference>
<dbReference type="Pfam" id="PF01926">
    <property type="entry name" value="MMR_HSR1"/>
    <property type="match status" value="1"/>
</dbReference>
<dbReference type="SUPFAM" id="SSF47473">
    <property type="entry name" value="EF-hand"/>
    <property type="match status" value="1"/>
</dbReference>
<dbReference type="InterPro" id="IPR011992">
    <property type="entry name" value="EF-hand-dom_pair"/>
</dbReference>
<dbReference type="Pfam" id="PF00350">
    <property type="entry name" value="Dynamin_N"/>
    <property type="match status" value="1"/>
</dbReference>
<evidence type="ECO:0000256" key="9">
    <source>
        <dbReference type="ARBA" id="ARBA00022840"/>
    </source>
</evidence>